<dbReference type="AlphaFoldDB" id="A0A376CRY3"/>
<reference evidence="2 3" key="1">
    <citation type="submission" date="2018-06" db="EMBL/GenBank/DDBJ databases">
        <authorList>
            <consortium name="Pathogen Informatics"/>
            <person name="Doyle S."/>
        </authorList>
    </citation>
    <scope>NUCLEOTIDE SEQUENCE [LARGE SCALE GENOMIC DNA]</scope>
    <source>
        <strain evidence="2 3">NCTC10289</strain>
    </source>
</reference>
<gene>
    <name evidence="2" type="ORF">NCTC10289_00280</name>
</gene>
<evidence type="ECO:0000313" key="3">
    <source>
        <dbReference type="Proteomes" id="UP000254287"/>
    </source>
</evidence>
<sequence length="32" mass="3426">MSSFGKGALGQVWQLLITVVSAPFVLSSNLFK</sequence>
<protein>
    <submittedName>
        <fullName evidence="2">Uncharacterized protein</fullName>
    </submittedName>
</protein>
<evidence type="ECO:0000256" key="1">
    <source>
        <dbReference type="SAM" id="Phobius"/>
    </source>
</evidence>
<proteinExistence type="predicted"/>
<accession>A0A376CRY3</accession>
<organism evidence="2 3">
    <name type="scientific">Corynebacterium minutissimum</name>
    <dbReference type="NCBI Taxonomy" id="38301"/>
    <lineage>
        <taxon>Bacteria</taxon>
        <taxon>Bacillati</taxon>
        <taxon>Actinomycetota</taxon>
        <taxon>Actinomycetes</taxon>
        <taxon>Mycobacteriales</taxon>
        <taxon>Corynebacteriaceae</taxon>
        <taxon>Corynebacterium</taxon>
    </lineage>
</organism>
<feature type="transmembrane region" description="Helical" evidence="1">
    <location>
        <begin position="12"/>
        <end position="31"/>
    </location>
</feature>
<evidence type="ECO:0000313" key="2">
    <source>
        <dbReference type="EMBL" id="STC74128.1"/>
    </source>
</evidence>
<name>A0A376CRY3_9CORY</name>
<keyword evidence="1" id="KW-0812">Transmembrane</keyword>
<dbReference type="EMBL" id="UFXP01000001">
    <property type="protein sequence ID" value="STC74128.1"/>
    <property type="molecule type" value="Genomic_DNA"/>
</dbReference>
<keyword evidence="1" id="KW-0472">Membrane</keyword>
<keyword evidence="1" id="KW-1133">Transmembrane helix</keyword>
<dbReference type="Proteomes" id="UP000254287">
    <property type="component" value="Unassembled WGS sequence"/>
</dbReference>